<keyword evidence="3" id="KW-1185">Reference proteome</keyword>
<evidence type="ECO:0000313" key="3">
    <source>
        <dbReference type="Proteomes" id="UP000604737"/>
    </source>
</evidence>
<dbReference type="Proteomes" id="UP000604737">
    <property type="component" value="Unassembled WGS sequence"/>
</dbReference>
<proteinExistence type="predicted"/>
<feature type="chain" id="PRO_5046338041" description="Lipoprotein" evidence="1">
    <location>
        <begin position="25"/>
        <end position="200"/>
    </location>
</feature>
<feature type="signal peptide" evidence="1">
    <location>
        <begin position="1"/>
        <end position="24"/>
    </location>
</feature>
<protein>
    <recommendedName>
        <fullName evidence="4">Lipoprotein</fullName>
    </recommendedName>
</protein>
<accession>A0ABQ3GWE6</accession>
<dbReference type="PROSITE" id="PS51257">
    <property type="entry name" value="PROKAR_LIPOPROTEIN"/>
    <property type="match status" value="1"/>
</dbReference>
<name>A0ABQ3GWE6_9NEIS</name>
<organism evidence="2 3">
    <name type="scientific">Jeongeupia chitinilytica</name>
    <dbReference type="NCBI Taxonomy" id="1041641"/>
    <lineage>
        <taxon>Bacteria</taxon>
        <taxon>Pseudomonadati</taxon>
        <taxon>Pseudomonadota</taxon>
        <taxon>Betaproteobacteria</taxon>
        <taxon>Neisseriales</taxon>
        <taxon>Chitinibacteraceae</taxon>
        <taxon>Jeongeupia</taxon>
    </lineage>
</organism>
<sequence length="200" mass="21986">MKTLLKTLAGIAGAAILLSLTGCAHPIVITPEKQAAQAGADKPAKIDKTVAYYISAEDRNREVVTPGGGGDQVRYQPYRDLEVAYYMTLADRYNKVVSLTTPDDAKVLDEKQVSYIFKPTLTTDSSSDSMLTWPPTRFSVKLDTTAIDRSGKSVWVNQVTGQGEAEFDEFKHNFNLSAQRASTDAMRKFSQQLTDEAVPQ</sequence>
<evidence type="ECO:0000256" key="1">
    <source>
        <dbReference type="SAM" id="SignalP"/>
    </source>
</evidence>
<dbReference type="RefSeq" id="WP_189458521.1">
    <property type="nucleotide sequence ID" value="NZ_BMYO01000001.1"/>
</dbReference>
<comment type="caution">
    <text evidence="2">The sequence shown here is derived from an EMBL/GenBank/DDBJ whole genome shotgun (WGS) entry which is preliminary data.</text>
</comment>
<reference evidence="3" key="1">
    <citation type="journal article" date="2019" name="Int. J. Syst. Evol. Microbiol.">
        <title>The Global Catalogue of Microorganisms (GCM) 10K type strain sequencing project: providing services to taxonomists for standard genome sequencing and annotation.</title>
        <authorList>
            <consortium name="The Broad Institute Genomics Platform"/>
            <consortium name="The Broad Institute Genome Sequencing Center for Infectious Disease"/>
            <person name="Wu L."/>
            <person name="Ma J."/>
        </authorList>
    </citation>
    <scope>NUCLEOTIDE SEQUENCE [LARGE SCALE GENOMIC DNA]</scope>
    <source>
        <strain evidence="3">KCTC 23701</strain>
    </source>
</reference>
<gene>
    <name evidence="2" type="ORF">GCM10007350_04550</name>
</gene>
<dbReference type="EMBL" id="BMYO01000001">
    <property type="protein sequence ID" value="GHD56807.1"/>
    <property type="molecule type" value="Genomic_DNA"/>
</dbReference>
<evidence type="ECO:0008006" key="4">
    <source>
        <dbReference type="Google" id="ProtNLM"/>
    </source>
</evidence>
<evidence type="ECO:0000313" key="2">
    <source>
        <dbReference type="EMBL" id="GHD56807.1"/>
    </source>
</evidence>
<keyword evidence="1" id="KW-0732">Signal</keyword>